<keyword evidence="1" id="KW-0812">Transmembrane</keyword>
<dbReference type="AlphaFoldDB" id="A0A4Y8UHM0"/>
<evidence type="ECO:0000313" key="2">
    <source>
        <dbReference type="EMBL" id="TFH67918.1"/>
    </source>
</evidence>
<keyword evidence="1" id="KW-0472">Membrane</keyword>
<keyword evidence="1" id="KW-1133">Transmembrane helix</keyword>
<name>A0A4Y8UHM0_9GAMM</name>
<feature type="transmembrane region" description="Helical" evidence="1">
    <location>
        <begin position="12"/>
        <end position="34"/>
    </location>
</feature>
<keyword evidence="3" id="KW-1185">Reference proteome</keyword>
<protein>
    <recommendedName>
        <fullName evidence="4">Cytochrome oxidase assembly protein</fullName>
    </recommendedName>
</protein>
<evidence type="ECO:0000256" key="1">
    <source>
        <dbReference type="SAM" id="Phobius"/>
    </source>
</evidence>
<organism evidence="2 3">
    <name type="scientific">Gammaproteobacteria bacterium LSUCC0057</name>
    <dbReference type="NCBI Taxonomy" id="2559237"/>
    <lineage>
        <taxon>Bacteria</taxon>
        <taxon>Pseudomonadati</taxon>
        <taxon>Pseudomonadota</taxon>
        <taxon>Gammaproteobacteria</taxon>
        <taxon>Cellvibrionales</taxon>
        <taxon>Porticoccaceae</taxon>
        <taxon>SAR92 clade</taxon>
    </lineage>
</organism>
<comment type="caution">
    <text evidence="2">The sequence shown here is derived from an EMBL/GenBank/DDBJ whole genome shotgun (WGS) entry which is preliminary data.</text>
</comment>
<reference evidence="2 3" key="1">
    <citation type="submission" date="2019-03" db="EMBL/GenBank/DDBJ databases">
        <title>Draft genome of Gammaproteobacteria bacterium LSUCC0057, a member of the SAR92 clade.</title>
        <authorList>
            <person name="Lanclos V.C."/>
            <person name="Doiron C."/>
            <person name="Henson M.W."/>
            <person name="Thrash J.C."/>
        </authorList>
    </citation>
    <scope>NUCLEOTIDE SEQUENCE [LARGE SCALE GENOMIC DNA]</scope>
    <source>
        <strain evidence="2 3">LSUCC0057</strain>
    </source>
</reference>
<sequence>MSEVKPAGGSGAKIQIIIMLAMVIGATVLGTVMLPKNEQERAELMALLGTTNMGTLITPTVNWVPLLPPGEDISDDINGHYRVVLVADGSCDSGCAEMIATTRAVEVRLGRDARRVDRVLLQTGLAAAELDQLAVDNPDLVIAPLDGAALAALLAPTSAALTGANRFYLINPVGDAVLYYDQSHTGSDLLEDLKHLLKYSPSR</sequence>
<proteinExistence type="predicted"/>
<gene>
    <name evidence="2" type="ORF">E3W66_06635</name>
</gene>
<evidence type="ECO:0008006" key="4">
    <source>
        <dbReference type="Google" id="ProtNLM"/>
    </source>
</evidence>
<evidence type="ECO:0000313" key="3">
    <source>
        <dbReference type="Proteomes" id="UP000298133"/>
    </source>
</evidence>
<dbReference type="EMBL" id="SPIA01000002">
    <property type="protein sequence ID" value="TFH67918.1"/>
    <property type="molecule type" value="Genomic_DNA"/>
</dbReference>
<dbReference type="OrthoDB" id="9785445at2"/>
<accession>A0A4Y8UHM0</accession>
<dbReference type="Proteomes" id="UP000298133">
    <property type="component" value="Unassembled WGS sequence"/>
</dbReference>